<evidence type="ECO:0000313" key="3">
    <source>
        <dbReference type="Proteomes" id="UP000323188"/>
    </source>
</evidence>
<dbReference type="Proteomes" id="UP000323188">
    <property type="component" value="Unassembled WGS sequence"/>
</dbReference>
<evidence type="ECO:0000313" key="4">
    <source>
        <dbReference type="Proteomes" id="UP001343698"/>
    </source>
</evidence>
<name>A0A5B2TRE2_9FLAO</name>
<protein>
    <recommendedName>
        <fullName evidence="5">DUF2116 family Zn-ribbon domain-containing protein</fullName>
    </recommendedName>
</protein>
<dbReference type="Proteomes" id="UP001343698">
    <property type="component" value="Unassembled WGS sequence"/>
</dbReference>
<evidence type="ECO:0000313" key="1">
    <source>
        <dbReference type="EMBL" id="KAA2217211.1"/>
    </source>
</evidence>
<reference evidence="2 4" key="2">
    <citation type="submission" date="2024-01" db="EMBL/GenBank/DDBJ databases">
        <title>Maribacter spp. originated from different algae showed divergent polysaccharides utilization ability.</title>
        <authorList>
            <person name="Wang H."/>
            <person name="Wu Y."/>
        </authorList>
    </citation>
    <scope>NUCLEOTIDE SEQUENCE [LARGE SCALE GENOMIC DNA]</scope>
    <source>
        <strain evidence="2 4">KPT27_14</strain>
    </source>
</reference>
<evidence type="ECO:0000313" key="2">
    <source>
        <dbReference type="EMBL" id="MEE1974221.1"/>
    </source>
</evidence>
<organism evidence="1 3">
    <name type="scientific">Maribacter flavus</name>
    <dbReference type="NCBI Taxonomy" id="1658664"/>
    <lineage>
        <taxon>Bacteria</taxon>
        <taxon>Pseudomonadati</taxon>
        <taxon>Bacteroidota</taxon>
        <taxon>Flavobacteriia</taxon>
        <taxon>Flavobacteriales</taxon>
        <taxon>Flavobacteriaceae</taxon>
        <taxon>Maribacter</taxon>
    </lineage>
</organism>
<comment type="caution">
    <text evidence="1">The sequence shown here is derived from an EMBL/GenBank/DDBJ whole genome shotgun (WGS) entry which is preliminary data.</text>
</comment>
<dbReference type="RefSeq" id="WP_154919682.1">
    <property type="nucleotide sequence ID" value="NZ_JAZDDF010000015.1"/>
</dbReference>
<keyword evidence="4" id="KW-1185">Reference proteome</keyword>
<dbReference type="EMBL" id="VUOE01000002">
    <property type="protein sequence ID" value="KAA2217211.1"/>
    <property type="molecule type" value="Genomic_DNA"/>
</dbReference>
<evidence type="ECO:0008006" key="5">
    <source>
        <dbReference type="Google" id="ProtNLM"/>
    </source>
</evidence>
<dbReference type="EMBL" id="JAZDDF010000015">
    <property type="protein sequence ID" value="MEE1974221.1"/>
    <property type="molecule type" value="Genomic_DNA"/>
</dbReference>
<reference evidence="1 3" key="1">
    <citation type="submission" date="2019-09" db="EMBL/GenBank/DDBJ databases">
        <authorList>
            <person name="Khan S.A."/>
            <person name="Jeon C.O."/>
            <person name="Chun B.H."/>
            <person name="Jeong S.E."/>
        </authorList>
    </citation>
    <scope>NUCLEOTIDE SEQUENCE [LARGE SCALE GENOMIC DNA]</scope>
    <source>
        <strain evidence="1 3">KCTC 42508</strain>
    </source>
</reference>
<gene>
    <name evidence="1" type="ORF">F0361_14730</name>
    <name evidence="2" type="ORF">V1H85_17315</name>
</gene>
<dbReference type="AlphaFoldDB" id="A0A5B2TRE2"/>
<sequence length="129" mass="15558">MTDSKKCPVCGVLVKGRSDKKFCSKKCKSIDQYEHRQKTETFYLKVDRQLKINRRILKKYNKSGYTIIRQGELIGEGFDPKYFTHYWKNKKGDVYFFVYEFGFLRKSENGKDKYVLVTWQDYMGRKYEP</sequence>
<accession>A0A5B2TRE2</accession>
<proteinExistence type="predicted"/>